<evidence type="ECO:0000256" key="11">
    <source>
        <dbReference type="ARBA" id="ARBA00072883"/>
    </source>
</evidence>
<evidence type="ECO:0000256" key="14">
    <source>
        <dbReference type="ARBA" id="ARBA00081560"/>
    </source>
</evidence>
<keyword evidence="4 15" id="KW-0133">Cell shape</keyword>
<feature type="binding site" evidence="15">
    <location>
        <position position="187"/>
    </location>
    <ligand>
        <name>UDP-N-acetyl-alpha-D-muramoyl-L-alanyl-D-glutamate</name>
        <dbReference type="ChEBI" id="CHEBI:83900"/>
    </ligand>
</feature>
<dbReference type="EC" id="6.3.2.13" evidence="10 15"/>
<sequence>MKLIDVMKNLDIIDFVGEKTIEINGIAYDSRKADQGYAFVCIEGLKTDGHQYIPQAIEKGAKVLVVEKDVEVAPNIAVIKVKNGRKALSRMGANFYGNPSDHMRIIGVTGTNGKTTTTHLIKQILETNRVNSGLIGTLSYKILDKEYKASNTTPESLELHRLFHEMLINEVNTCTMEVSSHSLELGRVADVGFQIGVFTNLTPDHMDFHGSTENYKRAKTMLFYQTTVANIINIDDPYGNEIAEEIKRLSTNLIRYGVNKQADIYAENIQTSSKGTIFTLVTPKFSGEVKIKTPGMFSVYNALAAIGVCYALDFSFDQIKEGIESFHGVSGRFELVPNTGDHTIVVDYAHTPDALENVLKTIQGFAAGKIITVFGCGGDRDKTKRPMMGEIAGNLSDYCVITSDNPRTEEPQSILNDIEIGIKRTQCKYKMILDRKEAIREAVRISKENDIVLIAGKGHETYQILGNTVIDFDDKKIAQEILREEV</sequence>
<dbReference type="SUPFAM" id="SSF63418">
    <property type="entry name" value="MurE/MurF N-terminal domain"/>
    <property type="match status" value="1"/>
</dbReference>
<evidence type="ECO:0000256" key="8">
    <source>
        <dbReference type="ARBA" id="ARBA00050251"/>
    </source>
</evidence>
<feature type="binding site" evidence="15">
    <location>
        <position position="460"/>
    </location>
    <ligand>
        <name>meso-2,6-diaminopimelate</name>
        <dbReference type="ChEBI" id="CHEBI:57791"/>
    </ligand>
</feature>
<evidence type="ECO:0000256" key="9">
    <source>
        <dbReference type="ARBA" id="ARBA00056782"/>
    </source>
</evidence>
<evidence type="ECO:0000256" key="1">
    <source>
        <dbReference type="ARBA" id="ARBA00004752"/>
    </source>
</evidence>
<gene>
    <name evidence="15" type="primary">murE</name>
    <name evidence="20" type="ORF">HNQ80_003115</name>
</gene>
<feature type="short sequence motif" description="Meso-diaminopimelate recognition motif" evidence="15">
    <location>
        <begin position="404"/>
        <end position="407"/>
    </location>
</feature>
<dbReference type="UniPathway" id="UPA00219"/>
<feature type="domain" description="Mur ligase N-terminal catalytic" evidence="17">
    <location>
        <begin position="22"/>
        <end position="96"/>
    </location>
</feature>
<evidence type="ECO:0000256" key="13">
    <source>
        <dbReference type="ARBA" id="ARBA00076158"/>
    </source>
</evidence>
<dbReference type="GO" id="GO:0009252">
    <property type="term" value="P:peptidoglycan biosynthetic process"/>
    <property type="evidence" value="ECO:0007669"/>
    <property type="project" value="UniProtKB-UniRule"/>
</dbReference>
<dbReference type="Gene3D" id="3.40.1190.10">
    <property type="entry name" value="Mur-like, catalytic domain"/>
    <property type="match status" value="1"/>
</dbReference>
<dbReference type="FunFam" id="3.90.190.20:FF:000006">
    <property type="entry name" value="UDP-N-acetylmuramoyl-L-alanyl-D-glutamate--2,6-diaminopimelate ligase"/>
    <property type="match status" value="1"/>
</dbReference>
<keyword evidence="6 15" id="KW-0131">Cell cycle</keyword>
<dbReference type="HAMAP" id="MF_00208">
    <property type="entry name" value="MurE"/>
    <property type="match status" value="1"/>
</dbReference>
<evidence type="ECO:0000313" key="21">
    <source>
        <dbReference type="Proteomes" id="UP000579281"/>
    </source>
</evidence>
<dbReference type="RefSeq" id="WP_184311529.1">
    <property type="nucleotide sequence ID" value="NZ_JACHEN010000019.1"/>
</dbReference>
<keyword evidence="5 15" id="KW-0573">Peptidoglycan synthesis</keyword>
<dbReference type="NCBIfam" id="TIGR01085">
    <property type="entry name" value="murE"/>
    <property type="match status" value="1"/>
</dbReference>
<evidence type="ECO:0000256" key="2">
    <source>
        <dbReference type="ARBA" id="ARBA00005898"/>
    </source>
</evidence>
<dbReference type="SUPFAM" id="SSF53623">
    <property type="entry name" value="MurD-like peptide ligases, catalytic domain"/>
    <property type="match status" value="1"/>
</dbReference>
<keyword evidence="15" id="KW-0460">Magnesium</keyword>
<keyword evidence="15 20" id="KW-0436">Ligase</keyword>
<dbReference type="Proteomes" id="UP000579281">
    <property type="component" value="Unassembled WGS sequence"/>
</dbReference>
<dbReference type="Pfam" id="PF08245">
    <property type="entry name" value="Mur_ligase_M"/>
    <property type="match status" value="1"/>
</dbReference>
<name>A0A841KYH2_9FIRM</name>
<feature type="modified residue" description="N6-carboxylysine" evidence="15">
    <location>
        <position position="219"/>
    </location>
</feature>
<comment type="caution">
    <text evidence="15">Lacks conserved residue(s) required for the propagation of feature annotation.</text>
</comment>
<comment type="similarity">
    <text evidence="2 15">Belongs to the MurCDEF family. MurE subfamily.</text>
</comment>
<comment type="caution">
    <text evidence="20">The sequence shown here is derived from an EMBL/GenBank/DDBJ whole genome shotgun (WGS) entry which is preliminary data.</text>
</comment>
<evidence type="ECO:0000256" key="10">
    <source>
        <dbReference type="ARBA" id="ARBA00066633"/>
    </source>
</evidence>
<dbReference type="NCBIfam" id="NF001126">
    <property type="entry name" value="PRK00139.1-4"/>
    <property type="match status" value="1"/>
</dbReference>
<dbReference type="InterPro" id="IPR013221">
    <property type="entry name" value="Mur_ligase_cen"/>
</dbReference>
<keyword evidence="15" id="KW-0547">Nucleotide-binding</keyword>
<proteinExistence type="inferred from homology"/>
<evidence type="ECO:0000256" key="16">
    <source>
        <dbReference type="RuleBase" id="RU004135"/>
    </source>
</evidence>
<comment type="cofactor">
    <cofactor evidence="15">
        <name>Mg(2+)</name>
        <dbReference type="ChEBI" id="CHEBI:18420"/>
    </cofactor>
</comment>
<evidence type="ECO:0000256" key="5">
    <source>
        <dbReference type="ARBA" id="ARBA00022984"/>
    </source>
</evidence>
<dbReference type="InterPro" id="IPR000713">
    <property type="entry name" value="Mur_ligase_N"/>
</dbReference>
<feature type="binding site" evidence="15">
    <location>
        <begin position="404"/>
        <end position="407"/>
    </location>
    <ligand>
        <name>meso-2,6-diaminopimelate</name>
        <dbReference type="ChEBI" id="CHEBI:57791"/>
    </ligand>
</feature>
<evidence type="ECO:0000256" key="3">
    <source>
        <dbReference type="ARBA" id="ARBA00022618"/>
    </source>
</evidence>
<dbReference type="InterPro" id="IPR035911">
    <property type="entry name" value="MurE/MurF_N"/>
</dbReference>
<keyword evidence="7 15" id="KW-0961">Cell wall biogenesis/degradation</keyword>
<evidence type="ECO:0000256" key="4">
    <source>
        <dbReference type="ARBA" id="ARBA00022960"/>
    </source>
</evidence>
<dbReference type="PANTHER" id="PTHR23135">
    <property type="entry name" value="MUR LIGASE FAMILY MEMBER"/>
    <property type="match status" value="1"/>
</dbReference>
<dbReference type="EMBL" id="JACHEN010000019">
    <property type="protein sequence ID" value="MBB6217010.1"/>
    <property type="molecule type" value="Genomic_DNA"/>
</dbReference>
<comment type="pathway">
    <text evidence="1 15 16">Cell wall biogenesis; peptidoglycan biosynthesis.</text>
</comment>
<dbReference type="Pfam" id="PF01225">
    <property type="entry name" value="Mur_ligase"/>
    <property type="match status" value="1"/>
</dbReference>
<keyword evidence="21" id="KW-1185">Reference proteome</keyword>
<dbReference type="GO" id="GO:0071555">
    <property type="term" value="P:cell wall organization"/>
    <property type="evidence" value="ECO:0007669"/>
    <property type="project" value="UniProtKB-KW"/>
</dbReference>
<dbReference type="GO" id="GO:0005524">
    <property type="term" value="F:ATP binding"/>
    <property type="evidence" value="ECO:0007669"/>
    <property type="project" value="UniProtKB-UniRule"/>
</dbReference>
<feature type="binding site" evidence="15">
    <location>
        <begin position="110"/>
        <end position="116"/>
    </location>
    <ligand>
        <name>ATP</name>
        <dbReference type="ChEBI" id="CHEBI:30616"/>
    </ligand>
</feature>
<feature type="binding site" evidence="15">
    <location>
        <position position="456"/>
    </location>
    <ligand>
        <name>meso-2,6-diaminopimelate</name>
        <dbReference type="ChEBI" id="CHEBI:57791"/>
    </ligand>
</feature>
<evidence type="ECO:0000256" key="12">
    <source>
        <dbReference type="ARBA" id="ARBA00075482"/>
    </source>
</evidence>
<feature type="binding site" evidence="15">
    <location>
        <begin position="152"/>
        <end position="153"/>
    </location>
    <ligand>
        <name>UDP-N-acetyl-alpha-D-muramoyl-L-alanyl-D-glutamate</name>
        <dbReference type="ChEBI" id="CHEBI:83900"/>
    </ligand>
</feature>
<comment type="subcellular location">
    <subcellularLocation>
        <location evidence="15 16">Cytoplasm</location>
    </subcellularLocation>
</comment>
<dbReference type="GO" id="GO:0008360">
    <property type="term" value="P:regulation of cell shape"/>
    <property type="evidence" value="ECO:0007669"/>
    <property type="project" value="UniProtKB-KW"/>
</dbReference>
<keyword evidence="15" id="KW-0067">ATP-binding</keyword>
<dbReference type="InterPro" id="IPR036565">
    <property type="entry name" value="Mur-like_cat_sf"/>
</dbReference>
<evidence type="ECO:0000259" key="19">
    <source>
        <dbReference type="Pfam" id="PF08245"/>
    </source>
</evidence>
<organism evidence="20 21">
    <name type="scientific">Anaerosolibacter carboniphilus</name>
    <dbReference type="NCBI Taxonomy" id="1417629"/>
    <lineage>
        <taxon>Bacteria</taxon>
        <taxon>Bacillati</taxon>
        <taxon>Bacillota</taxon>
        <taxon>Clostridia</taxon>
        <taxon>Peptostreptococcales</taxon>
        <taxon>Thermotaleaceae</taxon>
        <taxon>Anaerosolibacter</taxon>
    </lineage>
</organism>
<evidence type="ECO:0000256" key="7">
    <source>
        <dbReference type="ARBA" id="ARBA00023316"/>
    </source>
</evidence>
<feature type="binding site" evidence="15">
    <location>
        <position position="30"/>
    </location>
    <ligand>
        <name>UDP-N-acetyl-alpha-D-muramoyl-L-alanyl-D-glutamate</name>
        <dbReference type="ChEBI" id="CHEBI:83900"/>
    </ligand>
</feature>
<dbReference type="Gene3D" id="3.40.1390.10">
    <property type="entry name" value="MurE/MurF, N-terminal domain"/>
    <property type="match status" value="1"/>
</dbReference>
<dbReference type="NCBIfam" id="NF001124">
    <property type="entry name" value="PRK00139.1-2"/>
    <property type="match status" value="1"/>
</dbReference>
<keyword evidence="3 15" id="KW-0132">Cell division</keyword>
<comment type="catalytic activity">
    <reaction evidence="8 15">
        <text>UDP-N-acetyl-alpha-D-muramoyl-L-alanyl-D-glutamate + meso-2,6-diaminopimelate + ATP = UDP-N-acetyl-alpha-D-muramoyl-L-alanyl-gamma-D-glutamyl-meso-2,6-diaminopimelate + ADP + phosphate + H(+)</text>
        <dbReference type="Rhea" id="RHEA:23676"/>
        <dbReference type="ChEBI" id="CHEBI:15378"/>
        <dbReference type="ChEBI" id="CHEBI:30616"/>
        <dbReference type="ChEBI" id="CHEBI:43474"/>
        <dbReference type="ChEBI" id="CHEBI:57791"/>
        <dbReference type="ChEBI" id="CHEBI:83900"/>
        <dbReference type="ChEBI" id="CHEBI:83905"/>
        <dbReference type="ChEBI" id="CHEBI:456216"/>
        <dbReference type="EC" id="6.3.2.13"/>
    </reaction>
</comment>
<evidence type="ECO:0000259" key="17">
    <source>
        <dbReference type="Pfam" id="PF01225"/>
    </source>
</evidence>
<feature type="binding site" evidence="15">
    <location>
        <position position="179"/>
    </location>
    <ligand>
        <name>UDP-N-acetyl-alpha-D-muramoyl-L-alanyl-D-glutamate</name>
        <dbReference type="ChEBI" id="CHEBI:83900"/>
    </ligand>
</feature>
<dbReference type="PANTHER" id="PTHR23135:SF4">
    <property type="entry name" value="UDP-N-ACETYLMURAMOYL-L-ALANYL-D-GLUTAMATE--2,6-DIAMINOPIMELATE LIGASE MURE HOMOLOG, CHLOROPLASTIC"/>
    <property type="match status" value="1"/>
</dbReference>
<feature type="binding site" evidence="15">
    <location>
        <position position="151"/>
    </location>
    <ligand>
        <name>UDP-N-acetyl-alpha-D-muramoyl-L-alanyl-D-glutamate</name>
        <dbReference type="ChEBI" id="CHEBI:83900"/>
    </ligand>
</feature>
<comment type="PTM">
    <text evidence="15">Carboxylation is probably crucial for Mg(2+) binding and, consequently, for the gamma-phosphate positioning of ATP.</text>
</comment>
<feature type="domain" description="Mur ligase central" evidence="19">
    <location>
        <begin position="108"/>
        <end position="309"/>
    </location>
</feature>
<protein>
    <recommendedName>
        <fullName evidence="11 15">UDP-N-acetylmuramoyl-L-alanyl-D-glutamate--2,6-diaminopimelate ligase</fullName>
        <ecNumber evidence="10 15">6.3.2.13</ecNumber>
    </recommendedName>
    <alternativeName>
        <fullName evidence="12 15">Meso-A2pm-adding enzyme</fullName>
    </alternativeName>
    <alternativeName>
        <fullName evidence="13 15">Meso-diaminopimelate-adding enzyme</fullName>
    </alternativeName>
    <alternativeName>
        <fullName evidence="14 15">UDP-MurNAc-L-Ala-D-Glu:meso-diaminopimelate ligase</fullName>
    </alternativeName>
    <alternativeName>
        <fullName evidence="15">UDP-MurNAc-tripeptide synthetase</fullName>
    </alternativeName>
    <alternativeName>
        <fullName evidence="15">UDP-N-acetylmuramyl-tripeptide synthetase</fullName>
    </alternativeName>
</protein>
<keyword evidence="15" id="KW-0963">Cytoplasm</keyword>
<evidence type="ECO:0000313" key="20">
    <source>
        <dbReference type="EMBL" id="MBB6217010.1"/>
    </source>
</evidence>
<feature type="domain" description="Mur ligase C-terminal" evidence="18">
    <location>
        <begin position="331"/>
        <end position="458"/>
    </location>
</feature>
<feature type="binding site" evidence="15">
    <location>
        <position position="380"/>
    </location>
    <ligand>
        <name>meso-2,6-diaminopimelate</name>
        <dbReference type="ChEBI" id="CHEBI:57791"/>
    </ligand>
</feature>
<dbReference type="InterPro" id="IPR004101">
    <property type="entry name" value="Mur_ligase_C"/>
</dbReference>
<reference evidence="20 21" key="1">
    <citation type="submission" date="2020-08" db="EMBL/GenBank/DDBJ databases">
        <title>Genomic Encyclopedia of Type Strains, Phase IV (KMG-IV): sequencing the most valuable type-strain genomes for metagenomic binning, comparative biology and taxonomic classification.</title>
        <authorList>
            <person name="Goeker M."/>
        </authorList>
    </citation>
    <scope>NUCLEOTIDE SEQUENCE [LARGE SCALE GENOMIC DNA]</scope>
    <source>
        <strain evidence="20 21">DSM 103526</strain>
    </source>
</reference>
<dbReference type="Gene3D" id="3.90.190.20">
    <property type="entry name" value="Mur ligase, C-terminal domain"/>
    <property type="match status" value="1"/>
</dbReference>
<evidence type="ECO:0000259" key="18">
    <source>
        <dbReference type="Pfam" id="PF02875"/>
    </source>
</evidence>
<accession>A0A841KYH2</accession>
<dbReference type="SUPFAM" id="SSF53244">
    <property type="entry name" value="MurD-like peptide ligases, peptide-binding domain"/>
    <property type="match status" value="1"/>
</dbReference>
<evidence type="ECO:0000256" key="6">
    <source>
        <dbReference type="ARBA" id="ARBA00023306"/>
    </source>
</evidence>
<evidence type="ECO:0000256" key="15">
    <source>
        <dbReference type="HAMAP-Rule" id="MF_00208"/>
    </source>
</evidence>
<dbReference type="InterPro" id="IPR036615">
    <property type="entry name" value="Mur_ligase_C_dom_sf"/>
</dbReference>
<dbReference type="Pfam" id="PF02875">
    <property type="entry name" value="Mur_ligase_C"/>
    <property type="match status" value="1"/>
</dbReference>
<dbReference type="GO" id="GO:0000287">
    <property type="term" value="F:magnesium ion binding"/>
    <property type="evidence" value="ECO:0007669"/>
    <property type="project" value="UniProtKB-UniRule"/>
</dbReference>
<dbReference type="GO" id="GO:0051301">
    <property type="term" value="P:cell division"/>
    <property type="evidence" value="ECO:0007669"/>
    <property type="project" value="UniProtKB-KW"/>
</dbReference>
<comment type="function">
    <text evidence="9 15">Catalyzes the addition of meso-diaminopimelic acid to the nucleotide precursor UDP-N-acetylmuramoyl-L-alanyl-D-glutamate (UMAG) in the biosynthesis of bacterial cell-wall peptidoglycan.</text>
</comment>
<dbReference type="InterPro" id="IPR005761">
    <property type="entry name" value="UDP-N-AcMur-Glu-dNH2Pim_ligase"/>
</dbReference>
<dbReference type="GO" id="GO:0005737">
    <property type="term" value="C:cytoplasm"/>
    <property type="evidence" value="ECO:0007669"/>
    <property type="project" value="UniProtKB-SubCell"/>
</dbReference>
<dbReference type="GO" id="GO:0008765">
    <property type="term" value="F:UDP-N-acetylmuramoylalanyl-D-glutamate-2,6-diaminopimelate ligase activity"/>
    <property type="evidence" value="ECO:0007669"/>
    <property type="project" value="UniProtKB-UniRule"/>
</dbReference>
<dbReference type="AlphaFoldDB" id="A0A841KYH2"/>